<dbReference type="SUPFAM" id="SSF54106">
    <property type="entry name" value="LysM domain"/>
    <property type="match status" value="1"/>
</dbReference>
<organism evidence="4 5">
    <name type="scientific">Paenacidovorax monticola</name>
    <dbReference type="NCBI Taxonomy" id="1926868"/>
    <lineage>
        <taxon>Bacteria</taxon>
        <taxon>Pseudomonadati</taxon>
        <taxon>Pseudomonadota</taxon>
        <taxon>Betaproteobacteria</taxon>
        <taxon>Burkholderiales</taxon>
        <taxon>Comamonadaceae</taxon>
        <taxon>Paenacidovorax</taxon>
    </lineage>
</organism>
<gene>
    <name evidence="4" type="ORF">H9L24_16510</name>
</gene>
<proteinExistence type="predicted"/>
<dbReference type="InterPro" id="IPR052196">
    <property type="entry name" value="Bact_Kbp"/>
</dbReference>
<evidence type="ECO:0000256" key="1">
    <source>
        <dbReference type="SAM" id="MobiDB-lite"/>
    </source>
</evidence>
<evidence type="ECO:0000313" key="5">
    <source>
        <dbReference type="Proteomes" id="UP000516057"/>
    </source>
</evidence>
<feature type="region of interest" description="Disordered" evidence="1">
    <location>
        <begin position="120"/>
        <end position="140"/>
    </location>
</feature>
<dbReference type="PANTHER" id="PTHR34700:SF4">
    <property type="entry name" value="PHAGE-LIKE ELEMENT PBSX PROTEIN XKDP"/>
    <property type="match status" value="1"/>
</dbReference>
<dbReference type="EMBL" id="CP060790">
    <property type="protein sequence ID" value="QNP58580.1"/>
    <property type="molecule type" value="Genomic_DNA"/>
</dbReference>
<protein>
    <submittedName>
        <fullName evidence="4">LysM peptidoglycan-binding domain-containing protein</fullName>
    </submittedName>
</protein>
<dbReference type="PROSITE" id="PS51782">
    <property type="entry name" value="LYSM"/>
    <property type="match status" value="1"/>
</dbReference>
<dbReference type="CDD" id="cd00118">
    <property type="entry name" value="LysM"/>
    <property type="match status" value="1"/>
</dbReference>
<keyword evidence="5" id="KW-1185">Reference proteome</keyword>
<dbReference type="SMART" id="SM00257">
    <property type="entry name" value="LysM"/>
    <property type="match status" value="1"/>
</dbReference>
<accession>A0A7H0HDG4</accession>
<evidence type="ECO:0000256" key="2">
    <source>
        <dbReference type="SAM" id="SignalP"/>
    </source>
</evidence>
<dbReference type="Pfam" id="PF01476">
    <property type="entry name" value="LysM"/>
    <property type="match status" value="1"/>
</dbReference>
<dbReference type="InterPro" id="IPR018392">
    <property type="entry name" value="LysM"/>
</dbReference>
<dbReference type="AlphaFoldDB" id="A0A7H0HDG4"/>
<dbReference type="Proteomes" id="UP000516057">
    <property type="component" value="Chromosome"/>
</dbReference>
<name>A0A7H0HDG4_9BURK</name>
<keyword evidence="2" id="KW-0732">Signal</keyword>
<feature type="domain" description="LysM" evidence="3">
    <location>
        <begin position="62"/>
        <end position="111"/>
    </location>
</feature>
<feature type="signal peptide" evidence="2">
    <location>
        <begin position="1"/>
        <end position="30"/>
    </location>
</feature>
<evidence type="ECO:0000259" key="3">
    <source>
        <dbReference type="PROSITE" id="PS51782"/>
    </source>
</evidence>
<reference evidence="4 5" key="1">
    <citation type="submission" date="2020-08" db="EMBL/GenBank/DDBJ databases">
        <title>Genome sequence of Acidovorax monticola KACC 19171T.</title>
        <authorList>
            <person name="Hyun D.-W."/>
            <person name="Bae J.-W."/>
        </authorList>
    </citation>
    <scope>NUCLEOTIDE SEQUENCE [LARGE SCALE GENOMIC DNA]</scope>
    <source>
        <strain evidence="4 5">KACC 19171</strain>
    </source>
</reference>
<evidence type="ECO:0000313" key="4">
    <source>
        <dbReference type="EMBL" id="QNP58580.1"/>
    </source>
</evidence>
<sequence length="404" mass="44135">MHQKRNHRAAFAWGVLTALAGALAAAPAVAQHHPVTSGQRSTAQQVAQQGIPLSELAPNAPETYVVKRGDTLWGISGMYLLRPWRWPELWGMNLQAIPNPHLIYPGQTLYLDKQGGFARLSTRPPGNSAEPETVRVSPRTRSDSLADLALPTLKPHLIEPFLAEPLVVDADTLQRAPRVVATTEERVLMASGDRAYVRGDAASPLLREPGEPRRFRVFRDAVALKDPLTGAILGYEAQYLGKAELVKGEAMEESSDGKGGIVAEYVPATVTLSETKEEIRAGDRLLPAPERSFMSYTPRAPHVEVDARVVSIYGSTPLAYAAQNQVVAINVGTDDGIEPGHVLRLVTKGDRIRDNTDPQRATIKLPSERNGMAMVFRTFDRVSYALILEIETGVRVGDRLVNPQ</sequence>
<dbReference type="InterPro" id="IPR036779">
    <property type="entry name" value="LysM_dom_sf"/>
</dbReference>
<dbReference type="Gene3D" id="3.10.350.10">
    <property type="entry name" value="LysM domain"/>
    <property type="match status" value="1"/>
</dbReference>
<dbReference type="PANTHER" id="PTHR34700">
    <property type="entry name" value="POTASSIUM BINDING PROTEIN KBP"/>
    <property type="match status" value="1"/>
</dbReference>
<feature type="chain" id="PRO_5028991371" evidence="2">
    <location>
        <begin position="31"/>
        <end position="404"/>
    </location>
</feature>
<dbReference type="KEGG" id="amon:H9L24_16510"/>
<dbReference type="RefSeq" id="WP_187735567.1">
    <property type="nucleotide sequence ID" value="NZ_CP060790.1"/>
</dbReference>